<keyword evidence="11" id="KW-1185">Reference proteome</keyword>
<comment type="caution">
    <text evidence="10">The sequence shown here is derived from an EMBL/GenBank/DDBJ whole genome shotgun (WGS) entry which is preliminary data.</text>
</comment>
<dbReference type="InterPro" id="IPR052157">
    <property type="entry name" value="BCAA_transport_permease"/>
</dbReference>
<evidence type="ECO:0000256" key="2">
    <source>
        <dbReference type="ARBA" id="ARBA00022448"/>
    </source>
</evidence>
<feature type="transmembrane region" description="Helical" evidence="9">
    <location>
        <begin position="213"/>
        <end position="232"/>
    </location>
</feature>
<organism evidence="10 11">
    <name type="scientific">Rugosimonospora acidiphila</name>
    <dbReference type="NCBI Taxonomy" id="556531"/>
    <lineage>
        <taxon>Bacteria</taxon>
        <taxon>Bacillati</taxon>
        <taxon>Actinomycetota</taxon>
        <taxon>Actinomycetes</taxon>
        <taxon>Micromonosporales</taxon>
        <taxon>Micromonosporaceae</taxon>
        <taxon>Rugosimonospora</taxon>
    </lineage>
</organism>
<keyword evidence="4 9" id="KW-0812">Transmembrane</keyword>
<keyword evidence="5" id="KW-0029">Amino-acid transport</keyword>
<proteinExistence type="inferred from homology"/>
<evidence type="ECO:0000256" key="6">
    <source>
        <dbReference type="ARBA" id="ARBA00022989"/>
    </source>
</evidence>
<evidence type="ECO:0000313" key="11">
    <source>
        <dbReference type="Proteomes" id="UP001501570"/>
    </source>
</evidence>
<dbReference type="InterPro" id="IPR001851">
    <property type="entry name" value="ABC_transp_permease"/>
</dbReference>
<evidence type="ECO:0000256" key="9">
    <source>
        <dbReference type="SAM" id="Phobius"/>
    </source>
</evidence>
<protein>
    <submittedName>
        <fullName evidence="10">Branched-chain amino acid ABC transporter permease</fullName>
    </submittedName>
</protein>
<keyword evidence="2" id="KW-0813">Transport</keyword>
<feature type="transmembrane region" description="Helical" evidence="9">
    <location>
        <begin position="166"/>
        <end position="185"/>
    </location>
</feature>
<evidence type="ECO:0000256" key="8">
    <source>
        <dbReference type="ARBA" id="ARBA00037998"/>
    </source>
</evidence>
<gene>
    <name evidence="10" type="ORF">GCM10023322_31830</name>
</gene>
<feature type="transmembrane region" description="Helical" evidence="9">
    <location>
        <begin position="37"/>
        <end position="60"/>
    </location>
</feature>
<evidence type="ECO:0000256" key="7">
    <source>
        <dbReference type="ARBA" id="ARBA00023136"/>
    </source>
</evidence>
<dbReference type="CDD" id="cd06582">
    <property type="entry name" value="TM_PBP1_LivH_like"/>
    <property type="match status" value="1"/>
</dbReference>
<feature type="transmembrane region" description="Helical" evidence="9">
    <location>
        <begin position="6"/>
        <end position="30"/>
    </location>
</feature>
<reference evidence="11" key="1">
    <citation type="journal article" date="2019" name="Int. J. Syst. Evol. Microbiol.">
        <title>The Global Catalogue of Microorganisms (GCM) 10K type strain sequencing project: providing services to taxonomists for standard genome sequencing and annotation.</title>
        <authorList>
            <consortium name="The Broad Institute Genomics Platform"/>
            <consortium name="The Broad Institute Genome Sequencing Center for Infectious Disease"/>
            <person name="Wu L."/>
            <person name="Ma J."/>
        </authorList>
    </citation>
    <scope>NUCLEOTIDE SEQUENCE [LARGE SCALE GENOMIC DNA]</scope>
    <source>
        <strain evidence="11">JCM 18304</strain>
    </source>
</reference>
<evidence type="ECO:0000256" key="1">
    <source>
        <dbReference type="ARBA" id="ARBA00004651"/>
    </source>
</evidence>
<dbReference type="PANTHER" id="PTHR11795">
    <property type="entry name" value="BRANCHED-CHAIN AMINO ACID TRANSPORT SYSTEM PERMEASE PROTEIN LIVH"/>
    <property type="match status" value="1"/>
</dbReference>
<comment type="similarity">
    <text evidence="8">Belongs to the binding-protein-dependent transport system permease family. LivHM subfamily.</text>
</comment>
<dbReference type="RefSeq" id="WP_345630320.1">
    <property type="nucleotide sequence ID" value="NZ_BAABJQ010000008.1"/>
</dbReference>
<evidence type="ECO:0000256" key="5">
    <source>
        <dbReference type="ARBA" id="ARBA00022970"/>
    </source>
</evidence>
<accession>A0ABP9RSY3</accession>
<keyword evidence="7 9" id="KW-0472">Membrane</keyword>
<dbReference type="Pfam" id="PF02653">
    <property type="entry name" value="BPD_transp_2"/>
    <property type="match status" value="1"/>
</dbReference>
<name>A0ABP9RSY3_9ACTN</name>
<dbReference type="PANTHER" id="PTHR11795:SF450">
    <property type="entry name" value="ABC TRANSPORTER PERMEASE PROTEIN"/>
    <property type="match status" value="1"/>
</dbReference>
<keyword evidence="3" id="KW-1003">Cell membrane</keyword>
<feature type="transmembrane region" description="Helical" evidence="9">
    <location>
        <begin position="110"/>
        <end position="132"/>
    </location>
</feature>
<keyword evidence="6 9" id="KW-1133">Transmembrane helix</keyword>
<comment type="subcellular location">
    <subcellularLocation>
        <location evidence="1">Cell membrane</location>
        <topology evidence="1">Multi-pass membrane protein</topology>
    </subcellularLocation>
</comment>
<feature type="transmembrane region" description="Helical" evidence="9">
    <location>
        <begin position="72"/>
        <end position="98"/>
    </location>
</feature>
<dbReference type="EMBL" id="BAABJQ010000008">
    <property type="protein sequence ID" value="GAA5186170.1"/>
    <property type="molecule type" value="Genomic_DNA"/>
</dbReference>
<evidence type="ECO:0000256" key="3">
    <source>
        <dbReference type="ARBA" id="ARBA00022475"/>
    </source>
</evidence>
<dbReference type="Proteomes" id="UP001501570">
    <property type="component" value="Unassembled WGS sequence"/>
</dbReference>
<feature type="transmembrane region" description="Helical" evidence="9">
    <location>
        <begin position="292"/>
        <end position="309"/>
    </location>
</feature>
<sequence>MTGAVAIQTVVSGLSTGSAYVLIAIGFTLLQRLTGVIAFAHGDLAIGSVFVGVILLLGSAPTAATLGLASSAGLAIVVLAAGALASVLVYLLAVRPFVPRVGRAARGWDVAGWVGGGLAAGLLVRALLGLAFDQDAYAVPDPLHLSQLNRSGLVHLPGGAVVTTRTLGVLGIGLVVGLLAERLLVASRVGVRMRAVSDDATAAALLGLPVRRLTLLAFAVAGALAGLAGLLIAPGQSISVDSGVVLGLKAIAGATLGGLGSIRGALAGGLVIGLIEAFAVQASFLGPRYADVLPLAIVVLALALAPLRSRAVVLE</sequence>
<evidence type="ECO:0000313" key="10">
    <source>
        <dbReference type="EMBL" id="GAA5186170.1"/>
    </source>
</evidence>
<evidence type="ECO:0000256" key="4">
    <source>
        <dbReference type="ARBA" id="ARBA00022692"/>
    </source>
</evidence>